<dbReference type="KEGG" id="amah:DLM_4005"/>
<evidence type="ECO:0000259" key="1">
    <source>
        <dbReference type="Pfam" id="PF13682"/>
    </source>
</evidence>
<sequence>MNLEDALLLHFEMKLELRMAMLEGRKLDCAQIADACSCELGRWLQEEGRTNCAQYAAYLQLVENHRQFHLEAARVAELINQGQFDAASEALAVGPSRYSQLSSAVGSGIAELRKRLFQQFSH</sequence>
<dbReference type="AlphaFoldDB" id="A0A3G9GJK6"/>
<reference evidence="3" key="1">
    <citation type="journal article" date="2017" name="Biotechnol. Biofuels">
        <title>Evaluation of environmental bacterial communities as a factor affecting the growth of duckweed Lemna minor.</title>
        <authorList>
            <person name="Ishizawa H."/>
            <person name="Kuroda M."/>
            <person name="Morikawa M."/>
            <person name="Ike M."/>
        </authorList>
    </citation>
    <scope>NUCLEOTIDE SEQUENCE [LARGE SCALE GENOMIC DNA]</scope>
    <source>
        <strain evidence="3">H3</strain>
    </source>
</reference>
<proteinExistence type="predicted"/>
<protein>
    <recommendedName>
        <fullName evidence="1">Chemoreceptor zinc-binding domain-containing protein</fullName>
    </recommendedName>
</protein>
<evidence type="ECO:0000313" key="3">
    <source>
        <dbReference type="Proteomes" id="UP000198290"/>
    </source>
</evidence>
<evidence type="ECO:0000313" key="2">
    <source>
        <dbReference type="EMBL" id="BBF87584.1"/>
    </source>
</evidence>
<dbReference type="Proteomes" id="UP000198290">
    <property type="component" value="Chromosome"/>
</dbReference>
<name>A0A3G9GJK6_9NEIS</name>
<reference evidence="2 3" key="2">
    <citation type="journal article" date="2017" name="Genome Announc.">
        <title>Draft genome sequence of Aquitalea magnusonii strain H3, a plant growth-promoting bacterium of duckweed Lemna minor.</title>
        <authorList>
            <person name="Ishizawa H."/>
            <person name="Kuroda M."/>
            <person name="Ike M."/>
        </authorList>
    </citation>
    <scope>NUCLEOTIDE SEQUENCE [LARGE SCALE GENOMIC DNA]</scope>
    <source>
        <strain evidence="2 3">H3</strain>
    </source>
</reference>
<feature type="domain" description="Chemoreceptor zinc-binding" evidence="1">
    <location>
        <begin position="10"/>
        <end position="75"/>
    </location>
</feature>
<dbReference type="EMBL" id="AP018823">
    <property type="protein sequence ID" value="BBF87584.1"/>
    <property type="molecule type" value="Genomic_DNA"/>
</dbReference>
<dbReference type="Gene3D" id="1.20.120.30">
    <property type="entry name" value="Aspartate receptor, ligand-binding domain"/>
    <property type="match status" value="1"/>
</dbReference>
<dbReference type="Pfam" id="PF13682">
    <property type="entry name" value="CZB"/>
    <property type="match status" value="1"/>
</dbReference>
<accession>A0A3G9GJK6</accession>
<dbReference type="OrthoDB" id="8613985at2"/>
<dbReference type="RefSeq" id="WP_089082476.1">
    <property type="nucleotide sequence ID" value="NZ_AP018823.1"/>
</dbReference>
<dbReference type="InterPro" id="IPR025991">
    <property type="entry name" value="Chemoreceptor_zinc-bind_dom"/>
</dbReference>
<reference evidence="3" key="3">
    <citation type="journal article" date="2017" name="Plant Physiol. Biochem.">
        <title>Differential oxidative and antioxidative response of duckweed Lemna minor toward plant growth promoting/inhibiting bacteria.</title>
        <authorList>
            <person name="Ishizawa H."/>
            <person name="Kuroda M."/>
            <person name="Morikawa M."/>
            <person name="Ike M."/>
        </authorList>
    </citation>
    <scope>NUCLEOTIDE SEQUENCE [LARGE SCALE GENOMIC DNA]</scope>
    <source>
        <strain evidence="3">H3</strain>
    </source>
</reference>
<gene>
    <name evidence="2" type="ORF">DLM_4005</name>
</gene>
<keyword evidence="3" id="KW-1185">Reference proteome</keyword>
<organism evidence="2 3">
    <name type="scientific">Aquitalea magnusonii</name>
    <dbReference type="NCBI Taxonomy" id="332411"/>
    <lineage>
        <taxon>Bacteria</taxon>
        <taxon>Pseudomonadati</taxon>
        <taxon>Pseudomonadota</taxon>
        <taxon>Betaproteobacteria</taxon>
        <taxon>Neisseriales</taxon>
        <taxon>Chromobacteriaceae</taxon>
        <taxon>Aquitalea</taxon>
    </lineage>
</organism>